<evidence type="ECO:0000256" key="1">
    <source>
        <dbReference type="SAM" id="MobiDB-lite"/>
    </source>
</evidence>
<sequence length="162" mass="17389">MSKPRTLVAILALSLSTASTAIGGWEQIHLFFRRTTAEATKPSRENDAPAGPTGRDPVQGPQHRRSKVLTSLSTNPEEALENTNFSSNFNGVKAVADAKAKGGAPTGTRGGTQFTSTPAFTRRGGTQFKTVLDEVRGFPWLSARWGLSLSLSLNCWCHSTLD</sequence>
<keyword evidence="4" id="KW-1185">Reference proteome</keyword>
<evidence type="ECO:0000313" key="3">
    <source>
        <dbReference type="EMBL" id="EJK50071.1"/>
    </source>
</evidence>
<dbReference type="AlphaFoldDB" id="K0RMD6"/>
<evidence type="ECO:0000313" key="4">
    <source>
        <dbReference type="Proteomes" id="UP000266841"/>
    </source>
</evidence>
<reference evidence="3 4" key="1">
    <citation type="journal article" date="2012" name="Genome Biol.">
        <title>Genome and low-iron response of an oceanic diatom adapted to chronic iron limitation.</title>
        <authorList>
            <person name="Lommer M."/>
            <person name="Specht M."/>
            <person name="Roy A.S."/>
            <person name="Kraemer L."/>
            <person name="Andreson R."/>
            <person name="Gutowska M.A."/>
            <person name="Wolf J."/>
            <person name="Bergner S.V."/>
            <person name="Schilhabel M.B."/>
            <person name="Klostermeier U.C."/>
            <person name="Beiko R.G."/>
            <person name="Rosenstiel P."/>
            <person name="Hippler M."/>
            <person name="Laroche J."/>
        </authorList>
    </citation>
    <scope>NUCLEOTIDE SEQUENCE [LARGE SCALE GENOMIC DNA]</scope>
    <source>
        <strain evidence="3 4">CCMP1005</strain>
    </source>
</reference>
<feature type="chain" id="PRO_5003840433" description="RxLR effector protein" evidence="2">
    <location>
        <begin position="22"/>
        <end position="162"/>
    </location>
</feature>
<protein>
    <recommendedName>
        <fullName evidence="5">RxLR effector protein</fullName>
    </recommendedName>
</protein>
<keyword evidence="2" id="KW-0732">Signal</keyword>
<feature type="signal peptide" evidence="2">
    <location>
        <begin position="1"/>
        <end position="21"/>
    </location>
</feature>
<gene>
    <name evidence="3" type="ORF">THAOC_30996</name>
</gene>
<evidence type="ECO:0000256" key="2">
    <source>
        <dbReference type="SAM" id="SignalP"/>
    </source>
</evidence>
<name>K0RMD6_THAOC</name>
<dbReference type="EMBL" id="AGNL01044218">
    <property type="protein sequence ID" value="EJK50071.1"/>
    <property type="molecule type" value="Genomic_DNA"/>
</dbReference>
<feature type="region of interest" description="Disordered" evidence="1">
    <location>
        <begin position="38"/>
        <end position="85"/>
    </location>
</feature>
<evidence type="ECO:0008006" key="5">
    <source>
        <dbReference type="Google" id="ProtNLM"/>
    </source>
</evidence>
<comment type="caution">
    <text evidence="3">The sequence shown here is derived from an EMBL/GenBank/DDBJ whole genome shotgun (WGS) entry which is preliminary data.</text>
</comment>
<feature type="compositionally biased region" description="Polar residues" evidence="1">
    <location>
        <begin position="68"/>
        <end position="85"/>
    </location>
</feature>
<organism evidence="3 4">
    <name type="scientific">Thalassiosira oceanica</name>
    <name type="common">Marine diatom</name>
    <dbReference type="NCBI Taxonomy" id="159749"/>
    <lineage>
        <taxon>Eukaryota</taxon>
        <taxon>Sar</taxon>
        <taxon>Stramenopiles</taxon>
        <taxon>Ochrophyta</taxon>
        <taxon>Bacillariophyta</taxon>
        <taxon>Coscinodiscophyceae</taxon>
        <taxon>Thalassiosirophycidae</taxon>
        <taxon>Thalassiosirales</taxon>
        <taxon>Thalassiosiraceae</taxon>
        <taxon>Thalassiosira</taxon>
    </lineage>
</organism>
<proteinExistence type="predicted"/>
<dbReference type="Proteomes" id="UP000266841">
    <property type="component" value="Unassembled WGS sequence"/>
</dbReference>
<accession>K0RMD6</accession>